<gene>
    <name evidence="2" type="ORF">D7V88_20220</name>
</gene>
<keyword evidence="1" id="KW-0732">Signal</keyword>
<evidence type="ECO:0000313" key="2">
    <source>
        <dbReference type="EMBL" id="RKG85260.1"/>
    </source>
</evidence>
<dbReference type="GO" id="GO:0004674">
    <property type="term" value="F:protein serine/threonine kinase activity"/>
    <property type="evidence" value="ECO:0007669"/>
    <property type="project" value="UniProtKB-KW"/>
</dbReference>
<comment type="caution">
    <text evidence="2">The sequence shown here is derived from an EMBL/GenBank/DDBJ whole genome shotgun (WGS) entry which is preliminary data.</text>
</comment>
<evidence type="ECO:0000256" key="1">
    <source>
        <dbReference type="SAM" id="SignalP"/>
    </source>
</evidence>
<feature type="signal peptide" evidence="1">
    <location>
        <begin position="1"/>
        <end position="24"/>
    </location>
</feature>
<dbReference type="Proteomes" id="UP000268094">
    <property type="component" value="Unassembled WGS sequence"/>
</dbReference>
<dbReference type="RefSeq" id="WP_120542287.1">
    <property type="nucleotide sequence ID" value="NZ_RAVZ01000137.1"/>
</dbReference>
<keyword evidence="2" id="KW-0808">Transferase</keyword>
<keyword evidence="3" id="KW-1185">Reference proteome</keyword>
<name>A0A3A8IZS7_9BACT</name>
<protein>
    <submittedName>
        <fullName evidence="2">Serine/threonine protein kinase</fullName>
    </submittedName>
</protein>
<dbReference type="OrthoDB" id="5523180at2"/>
<reference evidence="3" key="1">
    <citation type="submission" date="2018-09" db="EMBL/GenBank/DDBJ databases">
        <authorList>
            <person name="Livingstone P.G."/>
            <person name="Whitworth D.E."/>
        </authorList>
    </citation>
    <scope>NUCLEOTIDE SEQUENCE [LARGE SCALE GENOMIC DNA]</scope>
    <source>
        <strain evidence="3">CA054A</strain>
    </source>
</reference>
<feature type="chain" id="PRO_5017192892" evidence="1">
    <location>
        <begin position="25"/>
        <end position="167"/>
    </location>
</feature>
<dbReference type="AlphaFoldDB" id="A0A3A8IZS7"/>
<dbReference type="EMBL" id="RAVZ01000137">
    <property type="protein sequence ID" value="RKG85260.1"/>
    <property type="molecule type" value="Genomic_DNA"/>
</dbReference>
<accession>A0A3A8IZS7</accession>
<organism evidence="2 3">
    <name type="scientific">Corallococcus terminator</name>
    <dbReference type="NCBI Taxonomy" id="2316733"/>
    <lineage>
        <taxon>Bacteria</taxon>
        <taxon>Pseudomonadati</taxon>
        <taxon>Myxococcota</taxon>
        <taxon>Myxococcia</taxon>
        <taxon>Myxococcales</taxon>
        <taxon>Cystobacterineae</taxon>
        <taxon>Myxococcaceae</taxon>
        <taxon>Corallococcus</taxon>
    </lineage>
</organism>
<sequence>MAPPHVIRSCSLLLLGFLTGCATAAPIPGQVAMRSDGTPEPEACPEEALKTMRILGLEVSDGATMEFDVNQTDTGPVYLREGPIESELNNSLGPLHPATLLYGRIWTGGNQIVIRYYEAKPPDRERLPLCAVARSSKGQLRKMKDSKPGMATMEFSGAAVYIVDGFR</sequence>
<keyword evidence="2" id="KW-0418">Kinase</keyword>
<proteinExistence type="predicted"/>
<evidence type="ECO:0000313" key="3">
    <source>
        <dbReference type="Proteomes" id="UP000268094"/>
    </source>
</evidence>
<keyword evidence="2" id="KW-0723">Serine/threonine-protein kinase</keyword>